<evidence type="ECO:0000313" key="1">
    <source>
        <dbReference type="EMBL" id="KPC17591.1"/>
    </source>
</evidence>
<comment type="caution">
    <text evidence="1">The sequence shown here is derived from an EMBL/GenBank/DDBJ whole genome shotgun (WGS) entry which is preliminary data.</text>
</comment>
<dbReference type="Proteomes" id="UP000037943">
    <property type="component" value="Unassembled WGS sequence"/>
</dbReference>
<dbReference type="EMBL" id="LGLK01000057">
    <property type="protein sequence ID" value="KPC17591.1"/>
    <property type="molecule type" value="Genomic_DNA"/>
</dbReference>
<gene>
    <name evidence="1" type="ORF">AC499_0793</name>
</gene>
<proteinExistence type="predicted"/>
<keyword evidence="2" id="KW-1185">Reference proteome</keyword>
<sequence length="38" mass="4144">MMEMSRVAIKAPKEPATTATQSVTEALLDWFIVLLPPG</sequence>
<evidence type="ECO:0000313" key="2">
    <source>
        <dbReference type="Proteomes" id="UP000037943"/>
    </source>
</evidence>
<accession>A0ABR5KSB1</accession>
<protein>
    <submittedName>
        <fullName evidence="1">Uncharacterized protein</fullName>
    </submittedName>
</protein>
<name>A0ABR5KSB1_PSEAV</name>
<reference evidence="1 2" key="1">
    <citation type="submission" date="2015-07" db="EMBL/GenBank/DDBJ databases">
        <authorList>
            <person name="O'Brien H.E."/>
            <person name="Thakur S."/>
            <person name="Gong Y."/>
            <person name="Wang P.W."/>
            <person name="Guttman D.S."/>
        </authorList>
    </citation>
    <scope>NUCLEOTIDE SEQUENCE [LARGE SCALE GENOMIC DNA]</scope>
    <source>
        <strain evidence="1 2">107</strain>
    </source>
</reference>
<organism evidence="1 2">
    <name type="scientific">Pseudomonas amygdali pv. lachrymans</name>
    <name type="common">Pseudomonas syringae pv. lachrymans</name>
    <dbReference type="NCBI Taxonomy" id="53707"/>
    <lineage>
        <taxon>Bacteria</taxon>
        <taxon>Pseudomonadati</taxon>
        <taxon>Pseudomonadota</taxon>
        <taxon>Gammaproteobacteria</taxon>
        <taxon>Pseudomonadales</taxon>
        <taxon>Pseudomonadaceae</taxon>
        <taxon>Pseudomonas</taxon>
        <taxon>Pseudomonas amygdali</taxon>
    </lineage>
</organism>
<reference evidence="1 2" key="2">
    <citation type="submission" date="2015-10" db="EMBL/GenBank/DDBJ databases">
        <title>Comparative genomics and high-throughput reverse genetic screens identify a new phytobacterial MAMP and an Arabidopsis receptor required for immune elicitation.</title>
        <authorList>
            <person name="Mott G.A."/>
            <person name="Thakur S."/>
            <person name="Wang P.W."/>
            <person name="Desveaux D."/>
            <person name="Guttman D.S."/>
        </authorList>
    </citation>
    <scope>NUCLEOTIDE SEQUENCE [LARGE SCALE GENOMIC DNA]</scope>
    <source>
        <strain evidence="1 2">107</strain>
    </source>
</reference>